<comment type="subcellular location">
    <subcellularLocation>
        <location evidence="1">Cell envelope</location>
    </subcellularLocation>
</comment>
<dbReference type="Proteomes" id="UP000002706">
    <property type="component" value="Chromosome"/>
</dbReference>
<dbReference type="Pfam" id="PF03264">
    <property type="entry name" value="Cytochrom_NNT"/>
    <property type="match status" value="1"/>
</dbReference>
<dbReference type="GO" id="GO:0016491">
    <property type="term" value="F:oxidoreductase activity"/>
    <property type="evidence" value="ECO:0007669"/>
    <property type="project" value="TreeGrafter"/>
</dbReference>
<dbReference type="SUPFAM" id="SSF48695">
    <property type="entry name" value="Multiheme cytochromes"/>
    <property type="match status" value="1"/>
</dbReference>
<evidence type="ECO:0000259" key="9">
    <source>
        <dbReference type="Pfam" id="PF03264"/>
    </source>
</evidence>
<keyword evidence="8" id="KW-0812">Transmembrane</keyword>
<evidence type="ECO:0000256" key="3">
    <source>
        <dbReference type="ARBA" id="ARBA00022617"/>
    </source>
</evidence>
<dbReference type="OrthoDB" id="7062189at2"/>
<evidence type="ECO:0000256" key="6">
    <source>
        <dbReference type="ARBA" id="ARBA00022982"/>
    </source>
</evidence>
<dbReference type="AlphaFoldDB" id="Q3AFJ2"/>
<keyword evidence="11" id="KW-1185">Reference proteome</keyword>
<keyword evidence="4" id="KW-0479">Metal-binding</keyword>
<dbReference type="InParanoid" id="Q3AFJ2"/>
<dbReference type="InterPro" id="IPR036280">
    <property type="entry name" value="Multihaem_cyt_sf"/>
</dbReference>
<evidence type="ECO:0000256" key="8">
    <source>
        <dbReference type="SAM" id="Phobius"/>
    </source>
</evidence>
<keyword evidence="2" id="KW-0813">Transport</keyword>
<dbReference type="GO" id="GO:0046872">
    <property type="term" value="F:metal ion binding"/>
    <property type="evidence" value="ECO:0007669"/>
    <property type="project" value="UniProtKB-KW"/>
</dbReference>
<evidence type="ECO:0000256" key="7">
    <source>
        <dbReference type="ARBA" id="ARBA00023004"/>
    </source>
</evidence>
<sequence length="450" mass="51073">MNVRGPTNGERVIKIILIVSGVFLTILIIAISLIEVTSLSITCQGCHEMRPEYYTWKASTHSQVNCLKCHVEPGIGNLFRFKGKMFNFAYLHFTKKYLLPISLKKDLPQRNCTRCHGSKRAITPAGDLIVPHDKHKSAGVQCLECHKGIAHGNILDRQETIDGDFSRWNLTYARSQMIPENVKTKMSLCMSCHEQRNVTRKCEACHRQIRPPKDHRASDWLTTHGKLARKNLKYCDLCHSYSNVGIEYNEKDPVRAYIKGNSFCYGCHSKRPVTHTVDWISSHGLLRTKNDISGCLTCHDWGQRSPIQTAGQSIIAGERQTLQVPGGQVLGEKKTYCIQCHRGQHNNFFAYQVQNHPVNLPPGTKLQGFCFGCHNVRQCQQCHKNAEALFKEFQEGRNKAGTSKKLLNPHQKYFQNGAQNHPVPLNAGTKRDSSCYRCHNQKYCTGCHKN</sequence>
<keyword evidence="5" id="KW-0732">Signal</keyword>
<evidence type="ECO:0000313" key="10">
    <source>
        <dbReference type="EMBL" id="ABB16066.1"/>
    </source>
</evidence>
<dbReference type="GO" id="GO:0030313">
    <property type="term" value="C:cell envelope"/>
    <property type="evidence" value="ECO:0007669"/>
    <property type="project" value="UniProtKB-SubCell"/>
</dbReference>
<name>Q3AFJ2_CARHZ</name>
<dbReference type="HOGENOM" id="CLU_711074_0_0_9"/>
<keyword evidence="8" id="KW-1133">Transmembrane helix</keyword>
<protein>
    <submittedName>
        <fullName evidence="10">Cytochrome c, NapC/NirT family</fullName>
    </submittedName>
</protein>
<gene>
    <name evidence="10" type="ordered locus">CHY_0220</name>
</gene>
<evidence type="ECO:0000256" key="4">
    <source>
        <dbReference type="ARBA" id="ARBA00022723"/>
    </source>
</evidence>
<dbReference type="eggNOG" id="COG3005">
    <property type="taxonomic scope" value="Bacteria"/>
</dbReference>
<dbReference type="EMBL" id="CP000141">
    <property type="protein sequence ID" value="ABB16066.1"/>
    <property type="molecule type" value="Genomic_DNA"/>
</dbReference>
<evidence type="ECO:0000256" key="2">
    <source>
        <dbReference type="ARBA" id="ARBA00022448"/>
    </source>
</evidence>
<proteinExistence type="predicted"/>
<evidence type="ECO:0000313" key="11">
    <source>
        <dbReference type="Proteomes" id="UP000002706"/>
    </source>
</evidence>
<keyword evidence="7" id="KW-0408">Iron</keyword>
<dbReference type="InterPro" id="IPR038266">
    <property type="entry name" value="NapC/NirT_cytc_sf"/>
</dbReference>
<dbReference type="STRING" id="246194.CHY_0220"/>
<evidence type="ECO:0000256" key="1">
    <source>
        <dbReference type="ARBA" id="ARBA00004196"/>
    </source>
</evidence>
<dbReference type="InterPro" id="IPR051829">
    <property type="entry name" value="Multiheme_Cytochr_ET"/>
</dbReference>
<keyword evidence="3" id="KW-0349">Heme</keyword>
<dbReference type="Gene3D" id="1.10.3820.10">
    <property type="entry name" value="Di-heme elbow motif domain"/>
    <property type="match status" value="1"/>
</dbReference>
<dbReference type="KEGG" id="chy:CHY_0220"/>
<dbReference type="PANTHER" id="PTHR35038:SF8">
    <property type="entry name" value="C-TYPE POLYHEME CYTOCHROME OMCC"/>
    <property type="match status" value="1"/>
</dbReference>
<organism evidence="10 11">
    <name type="scientific">Carboxydothermus hydrogenoformans (strain ATCC BAA-161 / DSM 6008 / Z-2901)</name>
    <dbReference type="NCBI Taxonomy" id="246194"/>
    <lineage>
        <taxon>Bacteria</taxon>
        <taxon>Bacillati</taxon>
        <taxon>Bacillota</taxon>
        <taxon>Clostridia</taxon>
        <taxon>Thermoanaerobacterales</taxon>
        <taxon>Thermoanaerobacteraceae</taxon>
        <taxon>Carboxydothermus</taxon>
    </lineage>
</organism>
<evidence type="ECO:0000256" key="5">
    <source>
        <dbReference type="ARBA" id="ARBA00022729"/>
    </source>
</evidence>
<accession>Q3AFJ2</accession>
<keyword evidence="8" id="KW-0472">Membrane</keyword>
<feature type="transmembrane region" description="Helical" evidence="8">
    <location>
        <begin position="12"/>
        <end position="34"/>
    </location>
</feature>
<keyword evidence="6" id="KW-0249">Electron transport</keyword>
<feature type="domain" description="NapC/NirT cytochrome c N-terminal" evidence="9">
    <location>
        <begin position="14"/>
        <end position="152"/>
    </location>
</feature>
<dbReference type="RefSeq" id="WP_011343168.1">
    <property type="nucleotide sequence ID" value="NC_007503.1"/>
</dbReference>
<dbReference type="InterPro" id="IPR005126">
    <property type="entry name" value="NapC/NirT_cyt_c_N"/>
</dbReference>
<reference evidence="10 11" key="1">
    <citation type="journal article" date="2005" name="PLoS Genet.">
        <title>Life in hot carbon monoxide: the complete genome sequence of Carboxydothermus hydrogenoformans Z-2901.</title>
        <authorList>
            <person name="Wu M."/>
            <person name="Ren Q."/>
            <person name="Durkin A.S."/>
            <person name="Daugherty S.C."/>
            <person name="Brinkac L.M."/>
            <person name="Dodson R.J."/>
            <person name="Madupu R."/>
            <person name="Sullivan S.A."/>
            <person name="Kolonay J.F."/>
            <person name="Haft D.H."/>
            <person name="Nelson W.C."/>
            <person name="Tallon L.J."/>
            <person name="Jones K.M."/>
            <person name="Ulrich L.E."/>
            <person name="Gonzalez J.M."/>
            <person name="Zhulin I.B."/>
            <person name="Robb F.T."/>
            <person name="Eisen J.A."/>
        </authorList>
    </citation>
    <scope>NUCLEOTIDE SEQUENCE [LARGE SCALE GENOMIC DNA]</scope>
    <source>
        <strain evidence="11">ATCC BAA-161 / DSM 6008 / Z-2901</strain>
    </source>
</reference>
<dbReference type="Gene3D" id="3.90.10.10">
    <property type="entry name" value="Cytochrome C3"/>
    <property type="match status" value="1"/>
</dbReference>
<dbReference type="PANTHER" id="PTHR35038">
    <property type="entry name" value="DISSIMILATORY SULFITE REDUCTASE SIRA"/>
    <property type="match status" value="1"/>
</dbReference>